<protein>
    <recommendedName>
        <fullName evidence="4">Tle cognate immunity protein 4 C-terminal domain-containing protein</fullName>
    </recommendedName>
</protein>
<feature type="signal peptide" evidence="1">
    <location>
        <begin position="1"/>
        <end position="27"/>
    </location>
</feature>
<gene>
    <name evidence="2" type="ORF">RPMA_07170</name>
</gene>
<dbReference type="RefSeq" id="WP_211912175.1">
    <property type="nucleotide sequence ID" value="NZ_CP036498.1"/>
</dbReference>
<evidence type="ECO:0008006" key="4">
    <source>
        <dbReference type="Google" id="ProtNLM"/>
    </source>
</evidence>
<organism evidence="2 3">
    <name type="scientific">Tardiphaga alba</name>
    <dbReference type="NCBI Taxonomy" id="340268"/>
    <lineage>
        <taxon>Bacteria</taxon>
        <taxon>Pseudomonadati</taxon>
        <taxon>Pseudomonadota</taxon>
        <taxon>Alphaproteobacteria</taxon>
        <taxon>Hyphomicrobiales</taxon>
        <taxon>Nitrobacteraceae</taxon>
        <taxon>Tardiphaga</taxon>
    </lineage>
</organism>
<dbReference type="Proteomes" id="UP000682843">
    <property type="component" value="Chromosome"/>
</dbReference>
<keyword evidence="1" id="KW-0732">Signal</keyword>
<name>A0ABX8A8M8_9BRAD</name>
<sequence>MKTSTVHVVALGAILTAPFVTSSPVSAQLKTEQTYSGVVMKTLGPYDGIESTNASSRVRWTGGKAEMILCAKDKNGLDILARGTLDNSVDGLLVGSLTTRKGESLTLTLRKRMDDKKTLWEGAIATDVGLSIRLERDDGDKRKRRIDPQIVTKDFLTKTPFIPRDLYVSAYPIFDRFDAAMDLLASKFPQWRELDSDCSSFIDVVFPMNYRVTDVRRIGAIVTELRKSGYFHYVELSMPEYGGIPEQVAFSAKKYPYSNVSGMLAHFDKLATSAARNIFCKKQCQPVAMSTKGANVRLFEIIGRSEDLHFHKKGHWEKYVVAMTGYSHELEDRTKSLNIQFVITSGFNAPSGNGEQPPETRFKENPIDDAELSTLSSKLQKLIAKTLGGEYSEEL</sequence>
<feature type="chain" id="PRO_5047113313" description="Tle cognate immunity protein 4 C-terminal domain-containing protein" evidence="1">
    <location>
        <begin position="28"/>
        <end position="395"/>
    </location>
</feature>
<reference evidence="2 3" key="1">
    <citation type="submission" date="2019-02" db="EMBL/GenBank/DDBJ databases">
        <title>Emended description of the genus Rhodopseudomonas and description of Rhodopseudomonas albus sp. nov., a non-phototrophic, heavy-metal-tolerant bacterium isolated from garden soil.</title>
        <authorList>
            <person name="Bao Z."/>
            <person name="Cao W.W."/>
            <person name="Sato Y."/>
            <person name="Nishizawa T."/>
            <person name="Zhao J."/>
            <person name="Guo Y."/>
            <person name="Ohta H."/>
        </authorList>
    </citation>
    <scope>NUCLEOTIDE SEQUENCE [LARGE SCALE GENOMIC DNA]</scope>
    <source>
        <strain evidence="2 3">SK50-23</strain>
    </source>
</reference>
<proteinExistence type="predicted"/>
<evidence type="ECO:0000313" key="3">
    <source>
        <dbReference type="Proteomes" id="UP000682843"/>
    </source>
</evidence>
<evidence type="ECO:0000256" key="1">
    <source>
        <dbReference type="SAM" id="SignalP"/>
    </source>
</evidence>
<accession>A0ABX8A8M8</accession>
<evidence type="ECO:0000313" key="2">
    <source>
        <dbReference type="EMBL" id="QUS38640.1"/>
    </source>
</evidence>
<keyword evidence="3" id="KW-1185">Reference proteome</keyword>
<dbReference type="EMBL" id="CP036498">
    <property type="protein sequence ID" value="QUS38640.1"/>
    <property type="molecule type" value="Genomic_DNA"/>
</dbReference>